<dbReference type="EMBL" id="FQVC01000003">
    <property type="protein sequence ID" value="SHE88873.1"/>
    <property type="molecule type" value="Genomic_DNA"/>
</dbReference>
<dbReference type="RefSeq" id="WP_046133772.1">
    <property type="nucleotide sequence ID" value="NZ_FQVC01000003.1"/>
</dbReference>
<dbReference type="Gene3D" id="3.10.180.10">
    <property type="entry name" value="2,3-Dihydroxybiphenyl 1,2-Dioxygenase, domain 1"/>
    <property type="match status" value="2"/>
</dbReference>
<dbReference type="PANTHER" id="PTHR36110">
    <property type="entry name" value="RING-CLEAVING DIOXYGENASE MHQE-RELATED"/>
    <property type="match status" value="1"/>
</dbReference>
<dbReference type="InterPro" id="IPR037523">
    <property type="entry name" value="VOC_core"/>
</dbReference>
<sequence length="316" mass="35162">MTLTLSGIHHLTAVTAEAAKNLNFYTQTLGMRLIKKTVNQDDTTAYHLFYGDGVASPGADLTFFDFNTGREKRGTHSVTRTGLRVDSEETLNWWKEHLQTHNVGTSAIKERAGHVSLDFEDFEGQRFRMVIDNANKVIPWAKSPVPADKQIIGLGPITMSVPRLDRTEAVLTQVMNMRKVRTYPAKERSGEVHVFEMGEGGPSAELHVAVEPDLPVTQPGAGGVHHVAFRTPDQDTLRQWVRRVGEFGLRSSGEVERFYFTSLYFREPNGILFEIATDVPGFAADEPMETLGESLALPPFLEGRRASIEANLKPLV</sequence>
<keyword evidence="2" id="KW-0560">Oxidoreductase</keyword>
<dbReference type="SUPFAM" id="SSF54593">
    <property type="entry name" value="Glyoxalase/Bleomycin resistance protein/Dihydroxybiphenyl dioxygenase"/>
    <property type="match status" value="1"/>
</dbReference>
<keyword evidence="2" id="KW-0223">Dioxygenase</keyword>
<dbReference type="EMBL" id="LAJF01000036">
    <property type="protein sequence ID" value="KKB86443.1"/>
    <property type="molecule type" value="Genomic_DNA"/>
</dbReference>
<evidence type="ECO:0000313" key="3">
    <source>
        <dbReference type="EMBL" id="SHE88873.1"/>
    </source>
</evidence>
<gene>
    <name evidence="3" type="ORF">SAMN02745223_01330</name>
    <name evidence="2" type="ORF">VW29_02460</name>
</gene>
<dbReference type="Proteomes" id="UP000033608">
    <property type="component" value="Unassembled WGS sequence"/>
</dbReference>
<dbReference type="PANTHER" id="PTHR36110:SF4">
    <property type="entry name" value="RING-CLEAVING DIOXYGENASE MHQA-RELATED"/>
    <property type="match status" value="1"/>
</dbReference>
<name>A0A0F5LVT0_9HYPH</name>
<dbReference type="InterPro" id="IPR029068">
    <property type="entry name" value="Glyas_Bleomycin-R_OHBP_Dase"/>
</dbReference>
<dbReference type="Proteomes" id="UP000184533">
    <property type="component" value="Unassembled WGS sequence"/>
</dbReference>
<dbReference type="InterPro" id="IPR052537">
    <property type="entry name" value="Extradiol_RC_dioxygenase"/>
</dbReference>
<dbReference type="STRING" id="1121477.SAMN02745223_01330"/>
<reference evidence="3 5" key="2">
    <citation type="submission" date="2016-11" db="EMBL/GenBank/DDBJ databases">
        <authorList>
            <person name="Jaros S."/>
            <person name="Januszkiewicz K."/>
            <person name="Wedrychowicz H."/>
        </authorList>
    </citation>
    <scope>NUCLEOTIDE SEQUENCE [LARGE SCALE GENOMIC DNA]</scope>
    <source>
        <strain evidence="3 5">DSM 17137</strain>
    </source>
</reference>
<evidence type="ECO:0000313" key="4">
    <source>
        <dbReference type="Proteomes" id="UP000033608"/>
    </source>
</evidence>
<dbReference type="AlphaFoldDB" id="A0A0F5LVT0"/>
<feature type="domain" description="VOC" evidence="1">
    <location>
        <begin position="7"/>
        <end position="132"/>
    </location>
</feature>
<dbReference type="InterPro" id="IPR004360">
    <property type="entry name" value="Glyas_Fos-R_dOase_dom"/>
</dbReference>
<evidence type="ECO:0000259" key="1">
    <source>
        <dbReference type="PROSITE" id="PS51819"/>
    </source>
</evidence>
<organism evidence="2 4">
    <name type="scientific">Devosia limi DSM 17137</name>
    <dbReference type="NCBI Taxonomy" id="1121477"/>
    <lineage>
        <taxon>Bacteria</taxon>
        <taxon>Pseudomonadati</taxon>
        <taxon>Pseudomonadota</taxon>
        <taxon>Alphaproteobacteria</taxon>
        <taxon>Hyphomicrobiales</taxon>
        <taxon>Devosiaceae</taxon>
        <taxon>Devosia</taxon>
    </lineage>
</organism>
<proteinExistence type="predicted"/>
<dbReference type="PROSITE" id="PS51819">
    <property type="entry name" value="VOC"/>
    <property type="match status" value="2"/>
</dbReference>
<keyword evidence="4" id="KW-1185">Reference proteome</keyword>
<evidence type="ECO:0000313" key="5">
    <source>
        <dbReference type="Proteomes" id="UP000184533"/>
    </source>
</evidence>
<dbReference type="Pfam" id="PF00903">
    <property type="entry name" value="Glyoxalase"/>
    <property type="match status" value="2"/>
</dbReference>
<dbReference type="GO" id="GO:0051213">
    <property type="term" value="F:dioxygenase activity"/>
    <property type="evidence" value="ECO:0007669"/>
    <property type="project" value="UniProtKB-KW"/>
</dbReference>
<protein>
    <submittedName>
        <fullName evidence="3">Glyoxalase family protein</fullName>
    </submittedName>
    <submittedName>
        <fullName evidence="2">Ring-cleaving dioxygenase</fullName>
    </submittedName>
</protein>
<dbReference type="OrthoDB" id="9785698at2"/>
<dbReference type="PATRIC" id="fig|1121477.3.peg.1548"/>
<reference evidence="2 4" key="1">
    <citation type="submission" date="2015-03" db="EMBL/GenBank/DDBJ databases">
        <authorList>
            <person name="Hassan Y.I."/>
            <person name="Lepp D."/>
            <person name="Zhou T."/>
        </authorList>
    </citation>
    <scope>NUCLEOTIDE SEQUENCE [LARGE SCALE GENOMIC DNA]</scope>
    <source>
        <strain evidence="2 4">DSM 17137</strain>
    </source>
</reference>
<evidence type="ECO:0000313" key="2">
    <source>
        <dbReference type="EMBL" id="KKB86443.1"/>
    </source>
</evidence>
<feature type="domain" description="VOC" evidence="1">
    <location>
        <begin position="153"/>
        <end position="278"/>
    </location>
</feature>
<dbReference type="CDD" id="cd08347">
    <property type="entry name" value="PcpA_C_like"/>
    <property type="match status" value="1"/>
</dbReference>
<accession>A0A0F5LVT0</accession>